<sequence>MRLQLITPKLSPGPEPADWAPCLRTKTATRSLSIDRRSPAAAATMSKTSMAYRWSDIHRGELSFNSSSVAPGHRLWLKDDSRAYCKSMTNVQYDTQYLLSRRLPEVKSIRREKEREINRIK</sequence>
<accession>A0AAF6BFU4</accession>
<reference evidence="2" key="1">
    <citation type="journal article" date="2020" name="Curr. Biol.">
        <title>Chromatin organization in early land plants reveals an ancestral association between H3K27me3, transposons, and constitutive heterochromatin.</title>
        <authorList>
            <person name="Montgomery S.A."/>
            <person name="Tanizawa Y."/>
            <person name="Galik B."/>
            <person name="Wang N."/>
            <person name="Ito T."/>
            <person name="Mochizuki T."/>
            <person name="Akimcheva S."/>
            <person name="Bowman J.L."/>
            <person name="Cognat V."/>
            <person name="Marechal-Drouard L."/>
            <person name="Ekker H."/>
            <person name="Hong S.F."/>
            <person name="Kohchi T."/>
            <person name="Lin S.S."/>
            <person name="Liu L.D."/>
            <person name="Nakamura Y."/>
            <person name="Valeeva L.R."/>
            <person name="Shakirov E.V."/>
            <person name="Shippen D.E."/>
            <person name="Wei W.L."/>
            <person name="Yagura M."/>
            <person name="Yamaoka S."/>
            <person name="Yamato K.T."/>
            <person name="Liu C."/>
            <person name="Berger F."/>
        </authorList>
    </citation>
    <scope>NUCLEOTIDE SEQUENCE [LARGE SCALE GENOMIC DNA]</scope>
    <source>
        <strain evidence="2">Tak-1</strain>
    </source>
</reference>
<dbReference type="AlphaFoldDB" id="A0AAF6BFU4"/>
<name>A0AAF6BFU4_MARPO</name>
<organism evidence="1 2">
    <name type="scientific">Marchantia polymorpha subsp. ruderalis</name>
    <dbReference type="NCBI Taxonomy" id="1480154"/>
    <lineage>
        <taxon>Eukaryota</taxon>
        <taxon>Viridiplantae</taxon>
        <taxon>Streptophyta</taxon>
        <taxon>Embryophyta</taxon>
        <taxon>Marchantiophyta</taxon>
        <taxon>Marchantiopsida</taxon>
        <taxon>Marchantiidae</taxon>
        <taxon>Marchantiales</taxon>
        <taxon>Marchantiaceae</taxon>
        <taxon>Marchantia</taxon>
    </lineage>
</organism>
<proteinExistence type="predicted"/>
<dbReference type="Proteomes" id="UP001162541">
    <property type="component" value="Chromosome 5"/>
</dbReference>
<dbReference type="EMBL" id="AP019870">
    <property type="protein sequence ID" value="BBN10878.1"/>
    <property type="molecule type" value="Genomic_DNA"/>
</dbReference>
<gene>
    <name evidence="1" type="ORF">Mp_5g07200</name>
</gene>
<protein>
    <submittedName>
        <fullName evidence="1">Uncharacterized protein</fullName>
    </submittedName>
</protein>
<evidence type="ECO:0000313" key="1">
    <source>
        <dbReference type="EMBL" id="BBN10878.1"/>
    </source>
</evidence>
<evidence type="ECO:0000313" key="2">
    <source>
        <dbReference type="Proteomes" id="UP001162541"/>
    </source>
</evidence>